<dbReference type="GO" id="GO:0000712">
    <property type="term" value="P:resolution of meiotic recombination intermediates"/>
    <property type="evidence" value="ECO:0007669"/>
    <property type="project" value="EnsemblPlants"/>
</dbReference>
<keyword evidence="5" id="KW-1185">Reference proteome</keyword>
<feature type="domain" description="CRIB" evidence="3">
    <location>
        <begin position="790"/>
        <end position="804"/>
    </location>
</feature>
<dbReference type="HOGENOM" id="CLU_307264_0_0_1"/>
<dbReference type="InterPro" id="IPR019734">
    <property type="entry name" value="TPR_rpt"/>
</dbReference>
<dbReference type="GO" id="GO:0005694">
    <property type="term" value="C:chromosome"/>
    <property type="evidence" value="ECO:0007669"/>
    <property type="project" value="EnsemblPlants"/>
</dbReference>
<gene>
    <name evidence="4" type="ORF">AMTR_s00066p00131790</name>
</gene>
<dbReference type="InterPro" id="IPR013940">
    <property type="entry name" value="Spo22/ZIP4/TEX11"/>
</dbReference>
<dbReference type="EMBL" id="KI392060">
    <property type="protein sequence ID" value="ERN20210.1"/>
    <property type="molecule type" value="Genomic_DNA"/>
</dbReference>
<keyword evidence="1" id="KW-0469">Meiosis</keyword>
<accession>U5DDB2</accession>
<dbReference type="InterPro" id="IPR000095">
    <property type="entry name" value="CRIB_dom"/>
</dbReference>
<dbReference type="InterPro" id="IPR011990">
    <property type="entry name" value="TPR-like_helical_dom_sf"/>
</dbReference>
<dbReference type="SUPFAM" id="SSF48452">
    <property type="entry name" value="TPR-like"/>
    <property type="match status" value="1"/>
</dbReference>
<evidence type="ECO:0000256" key="2">
    <source>
        <dbReference type="ARBA" id="ARBA00031845"/>
    </source>
</evidence>
<sequence>MRISEVSPETKPSGLNLLDLQTSLLSEIEASIQEIESISPSDLTSSNTLLPEFSSKLRKLLSRLNSALPLPENQKLQAWKLSYRLWNASVDLTNSRPVVAGKFSGQELRPKSDEEQAKLRQIATDILVLAGNPSGIPSPTIKAASFCYKTGLIWHDLKRYDLAASCFERVADLAGKLVSGEFSGDEEQELLFDLQIARSATAWDSSQKPLALTFIARAQNLLSQNPNPRSGGHYKLANQFFKFGKSLLSNENKTSGSRGSEPLKLLSDGLDLCEKGISLCSTREALEIEALKSLRSKCLKFMAAVHLQREEYESVMKCVRVVYDKADSGVAYMALKGWLGLGEREKAERELIKALENRWWSNELVAEAVSEVVYGGGGEVVHGEEVATRLCMTVADRMGAGAMVRVVERLCTVGRGETVGTVAGEERVVAVFAGKGREKERTAMHAVLWNCAAEYFRAKNYRKSSEIFDKCMLYIAYDMESRVLRAKCLRALCLCHLALCLYDQADEYISEAQKLEPNIVSGFLKFKIYLQKQDQAQAISQVQSMPQCPDFDPEFLTLAAHEATACQAIPVAIASLSSLLSLYSPETSLSSPENPLNSPEKLHTLPEVAVIRNLITLHLKNSSTENPREILLLLRRANTRMNQIGLERFFGKGSLGSRELKWFAGISWNSGMKAGKEREYKETAEFLEVGVAFYVALEDGDERESKTMVCKCLIIGAAAAITREKIGGDKLHESDIKKVASLLERAGKLLPSMSQSLGPDFFFLYTFNSYELHGHLNDPKSQTQILKTFISSPICNPNHLLHLGLNACDGPRPNIEAATLSLDSCLNSLLSCASPDYHKVALVFRKLAGIAGYEDGALGVYEKARQVIVGLKEGEYPSEEAKWLAIMAWNKAGPHLRFGRNGVGERWMRLGLQIAMLVKGMEGYVGEMNKWVEQMERAKVEDQREERESRL</sequence>
<dbReference type="SMART" id="SM00028">
    <property type="entry name" value="TPR"/>
    <property type="match status" value="3"/>
</dbReference>
<dbReference type="eggNOG" id="KOG4814">
    <property type="taxonomic scope" value="Eukaryota"/>
</dbReference>
<dbReference type="GO" id="GO:0090173">
    <property type="term" value="P:regulation of synaptonemal complex assembly"/>
    <property type="evidence" value="ECO:0007669"/>
    <property type="project" value="InterPro"/>
</dbReference>
<proteinExistence type="predicted"/>
<dbReference type="PANTHER" id="PTHR40375:SF2">
    <property type="entry name" value="SPORULATION-SPECIFIC PROTEIN 22"/>
    <property type="match status" value="1"/>
</dbReference>
<reference evidence="5" key="1">
    <citation type="journal article" date="2013" name="Science">
        <title>The Amborella genome and the evolution of flowering plants.</title>
        <authorList>
            <consortium name="Amborella Genome Project"/>
        </authorList>
    </citation>
    <scope>NUCLEOTIDE SEQUENCE [LARGE SCALE GENOMIC DNA]</scope>
</reference>
<dbReference type="OrthoDB" id="65716at2759"/>
<evidence type="ECO:0000313" key="4">
    <source>
        <dbReference type="EMBL" id="ERN20210.1"/>
    </source>
</evidence>
<dbReference type="Gene3D" id="1.25.40.10">
    <property type="entry name" value="Tetratricopeptide repeat domain"/>
    <property type="match status" value="1"/>
</dbReference>
<evidence type="ECO:0000313" key="5">
    <source>
        <dbReference type="Proteomes" id="UP000017836"/>
    </source>
</evidence>
<dbReference type="GO" id="GO:0007140">
    <property type="term" value="P:male meiotic nuclear division"/>
    <property type="evidence" value="ECO:0007669"/>
    <property type="project" value="EnsemblPlants"/>
</dbReference>
<dbReference type="STRING" id="13333.U5DDB2"/>
<dbReference type="OMA" id="NYETQMN"/>
<organism evidence="4 5">
    <name type="scientific">Amborella trichopoda</name>
    <dbReference type="NCBI Taxonomy" id="13333"/>
    <lineage>
        <taxon>Eukaryota</taxon>
        <taxon>Viridiplantae</taxon>
        <taxon>Streptophyta</taxon>
        <taxon>Embryophyta</taxon>
        <taxon>Tracheophyta</taxon>
        <taxon>Spermatophyta</taxon>
        <taxon>Magnoliopsida</taxon>
        <taxon>Amborellales</taxon>
        <taxon>Amborellaceae</taxon>
        <taxon>Amborella</taxon>
    </lineage>
</organism>
<dbReference type="Proteomes" id="UP000017836">
    <property type="component" value="Unassembled WGS sequence"/>
</dbReference>
<name>U5DDB2_AMBTC</name>
<dbReference type="GO" id="GO:0005634">
    <property type="term" value="C:nucleus"/>
    <property type="evidence" value="ECO:0007669"/>
    <property type="project" value="EnsemblPlants"/>
</dbReference>
<protein>
    <recommendedName>
        <fullName evidence="2">Protein ZIP4 homolog</fullName>
    </recommendedName>
</protein>
<evidence type="ECO:0000259" key="3">
    <source>
        <dbReference type="PROSITE" id="PS50108"/>
    </source>
</evidence>
<dbReference type="GO" id="GO:0007143">
    <property type="term" value="P:female meiotic nuclear division"/>
    <property type="evidence" value="ECO:0007669"/>
    <property type="project" value="EnsemblPlants"/>
</dbReference>
<dbReference type="AlphaFoldDB" id="U5DDB2"/>
<dbReference type="Pfam" id="PF08631">
    <property type="entry name" value="SPO22"/>
    <property type="match status" value="1"/>
</dbReference>
<dbReference type="GO" id="GO:0007129">
    <property type="term" value="P:homologous chromosome pairing at meiosis"/>
    <property type="evidence" value="ECO:0007669"/>
    <property type="project" value="EnsemblPlants"/>
</dbReference>
<dbReference type="PANTHER" id="PTHR40375">
    <property type="entry name" value="SPORULATION-SPECIFIC PROTEIN 22"/>
    <property type="match status" value="1"/>
</dbReference>
<dbReference type="PROSITE" id="PS50108">
    <property type="entry name" value="CRIB"/>
    <property type="match status" value="1"/>
</dbReference>
<dbReference type="GO" id="GO:0071139">
    <property type="term" value="P:resolution of DNA recombination intermediates"/>
    <property type="evidence" value="ECO:0007669"/>
    <property type="project" value="EnsemblPlants"/>
</dbReference>
<evidence type="ECO:0000256" key="1">
    <source>
        <dbReference type="ARBA" id="ARBA00023254"/>
    </source>
</evidence>
<dbReference type="InterPro" id="IPR039057">
    <property type="entry name" value="Spo22/ZIP4"/>
</dbReference>
<dbReference type="Gramene" id="ERN20210">
    <property type="protein sequence ID" value="ERN20210"/>
    <property type="gene ID" value="AMTR_s00066p00131790"/>
</dbReference>